<evidence type="ECO:0000313" key="3">
    <source>
        <dbReference type="Proteomes" id="UP001437256"/>
    </source>
</evidence>
<evidence type="ECO:0000313" key="2">
    <source>
        <dbReference type="EMBL" id="KAL0062685.1"/>
    </source>
</evidence>
<feature type="compositionally biased region" description="Polar residues" evidence="1">
    <location>
        <begin position="103"/>
        <end position="119"/>
    </location>
</feature>
<sequence length="202" mass="21680">MSEENEDTAQNLGATPVESITTRNPLVEDEGSEHSASDGENDDETVNVNKGKNRETTPARSEATEPPNSGFGEDDGQEPDVEINDDEARDIQAAIQASKETYLAQSARTNKLNPNSSPSKLPRLALNETIRRTYKDPQTPQKRKGQRQPDGRDATSPSPDQQSVTSSDVVQAELSGGSDTDGVHGTVTAANPQRANGRGNPR</sequence>
<evidence type="ECO:0000256" key="1">
    <source>
        <dbReference type="SAM" id="MobiDB-lite"/>
    </source>
</evidence>
<reference evidence="2 3" key="1">
    <citation type="submission" date="2024-05" db="EMBL/GenBank/DDBJ databases">
        <title>A draft genome resource for the thread blight pathogen Marasmius tenuissimus strain MS-2.</title>
        <authorList>
            <person name="Yulfo-Soto G.E."/>
            <person name="Baruah I.K."/>
            <person name="Amoako-Attah I."/>
            <person name="Bukari Y."/>
            <person name="Meinhardt L.W."/>
            <person name="Bailey B.A."/>
            <person name="Cohen S.P."/>
        </authorList>
    </citation>
    <scope>NUCLEOTIDE SEQUENCE [LARGE SCALE GENOMIC DNA]</scope>
    <source>
        <strain evidence="2 3">MS-2</strain>
    </source>
</reference>
<protein>
    <submittedName>
        <fullName evidence="2">Uncharacterized protein</fullName>
    </submittedName>
</protein>
<dbReference type="EMBL" id="JBBXMP010000099">
    <property type="protein sequence ID" value="KAL0062685.1"/>
    <property type="molecule type" value="Genomic_DNA"/>
</dbReference>
<comment type="caution">
    <text evidence="2">The sequence shown here is derived from an EMBL/GenBank/DDBJ whole genome shotgun (WGS) entry which is preliminary data.</text>
</comment>
<dbReference type="Proteomes" id="UP001437256">
    <property type="component" value="Unassembled WGS sequence"/>
</dbReference>
<feature type="compositionally biased region" description="Polar residues" evidence="1">
    <location>
        <begin position="8"/>
        <end position="24"/>
    </location>
</feature>
<gene>
    <name evidence="2" type="ORF">AAF712_010449</name>
</gene>
<proteinExistence type="predicted"/>
<feature type="region of interest" description="Disordered" evidence="1">
    <location>
        <begin position="1"/>
        <end position="202"/>
    </location>
</feature>
<keyword evidence="3" id="KW-1185">Reference proteome</keyword>
<accession>A0ABR2ZLY2</accession>
<organism evidence="2 3">
    <name type="scientific">Marasmius tenuissimus</name>
    <dbReference type="NCBI Taxonomy" id="585030"/>
    <lineage>
        <taxon>Eukaryota</taxon>
        <taxon>Fungi</taxon>
        <taxon>Dikarya</taxon>
        <taxon>Basidiomycota</taxon>
        <taxon>Agaricomycotina</taxon>
        <taxon>Agaricomycetes</taxon>
        <taxon>Agaricomycetidae</taxon>
        <taxon>Agaricales</taxon>
        <taxon>Marasmiineae</taxon>
        <taxon>Marasmiaceae</taxon>
        <taxon>Marasmius</taxon>
    </lineage>
</organism>
<feature type="compositionally biased region" description="Polar residues" evidence="1">
    <location>
        <begin position="155"/>
        <end position="169"/>
    </location>
</feature>
<feature type="compositionally biased region" description="Acidic residues" evidence="1">
    <location>
        <begin position="72"/>
        <end position="88"/>
    </location>
</feature>
<name>A0ABR2ZLY2_9AGAR</name>